<evidence type="ECO:0000313" key="1">
    <source>
        <dbReference type="EMBL" id="AKT42521.1"/>
    </source>
</evidence>
<protein>
    <submittedName>
        <fullName evidence="1">Uncharacterized protein</fullName>
    </submittedName>
</protein>
<gene>
    <name evidence="1" type="ORF">CMC5_067470</name>
</gene>
<accession>A0A0K1ENT4</accession>
<keyword evidence="2" id="KW-1185">Reference proteome</keyword>
<organism evidence="1 2">
    <name type="scientific">Chondromyces crocatus</name>
    <dbReference type="NCBI Taxonomy" id="52"/>
    <lineage>
        <taxon>Bacteria</taxon>
        <taxon>Pseudomonadati</taxon>
        <taxon>Myxococcota</taxon>
        <taxon>Polyangia</taxon>
        <taxon>Polyangiales</taxon>
        <taxon>Polyangiaceae</taxon>
        <taxon>Chondromyces</taxon>
    </lineage>
</organism>
<dbReference type="OrthoDB" id="9255574at2"/>
<evidence type="ECO:0000313" key="2">
    <source>
        <dbReference type="Proteomes" id="UP000067626"/>
    </source>
</evidence>
<dbReference type="AlphaFoldDB" id="A0A0K1ENT4"/>
<sequence length="197" mass="21596">MSALATKWTSQFFETLGDDRLAADELREASVRSDLARWTSALTSVVVRSFETLGWAAAGKGHRCTVLPVKRNEYLSQDVMAFSTPGEGWRFPLAVCELENSADADLVAYSLWKVLCVRCGLRVVVCYRPDAADGPAFVASLAGEVIEAMPIAERASLAGETLVIVGSRNDAGTFPYGFFQAWKLNSNTGRFERFARQ</sequence>
<dbReference type="STRING" id="52.CMC5_067470"/>
<dbReference type="RefSeq" id="WP_050434137.1">
    <property type="nucleotide sequence ID" value="NZ_CP012159.1"/>
</dbReference>
<name>A0A0K1ENT4_CHOCO</name>
<dbReference type="PATRIC" id="fig|52.7.peg.7409"/>
<dbReference type="KEGG" id="ccro:CMC5_067470"/>
<reference evidence="1 2" key="1">
    <citation type="submission" date="2015-07" db="EMBL/GenBank/DDBJ databases">
        <title>Genome analysis of myxobacterium Chondromyces crocatus Cm c5 reveals a high potential for natural compound synthesis and the genetic basis for the loss of fruiting body formation.</title>
        <authorList>
            <person name="Zaburannyi N."/>
            <person name="Bunk B."/>
            <person name="Maier J."/>
            <person name="Overmann J."/>
            <person name="Mueller R."/>
        </authorList>
    </citation>
    <scope>NUCLEOTIDE SEQUENCE [LARGE SCALE GENOMIC DNA]</scope>
    <source>
        <strain evidence="1 2">Cm c5</strain>
    </source>
</reference>
<proteinExistence type="predicted"/>
<dbReference type="EMBL" id="CP012159">
    <property type="protein sequence ID" value="AKT42521.1"/>
    <property type="molecule type" value="Genomic_DNA"/>
</dbReference>
<dbReference type="Proteomes" id="UP000067626">
    <property type="component" value="Chromosome"/>
</dbReference>